<organism evidence="3">
    <name type="scientific">Lygus hesperus</name>
    <name type="common">Western plant bug</name>
    <dbReference type="NCBI Taxonomy" id="30085"/>
    <lineage>
        <taxon>Eukaryota</taxon>
        <taxon>Metazoa</taxon>
        <taxon>Ecdysozoa</taxon>
        <taxon>Arthropoda</taxon>
        <taxon>Hexapoda</taxon>
        <taxon>Insecta</taxon>
        <taxon>Pterygota</taxon>
        <taxon>Neoptera</taxon>
        <taxon>Paraneoptera</taxon>
        <taxon>Hemiptera</taxon>
        <taxon>Heteroptera</taxon>
        <taxon>Panheteroptera</taxon>
        <taxon>Cimicomorpha</taxon>
        <taxon>Miridae</taxon>
        <taxon>Mirini</taxon>
        <taxon>Lygus</taxon>
    </lineage>
</organism>
<dbReference type="Gene3D" id="3.40.50.300">
    <property type="entry name" value="P-loop containing nucleotide triphosphate hydrolases"/>
    <property type="match status" value="1"/>
</dbReference>
<dbReference type="EMBL" id="GBHO01045625">
    <property type="protein sequence ID" value="JAF97978.1"/>
    <property type="molecule type" value="Transcribed_RNA"/>
</dbReference>
<evidence type="ECO:0000313" key="3">
    <source>
        <dbReference type="EMBL" id="JAG28355.1"/>
    </source>
</evidence>
<dbReference type="SUPFAM" id="SSF52540">
    <property type="entry name" value="P-loop containing nucleoside triphosphate hydrolases"/>
    <property type="match status" value="1"/>
</dbReference>
<name>A0A0A9YFR6_LYGHE</name>
<dbReference type="Pfam" id="PF01057">
    <property type="entry name" value="Parvo_NS1"/>
    <property type="match status" value="1"/>
</dbReference>
<accession>A0A0A9YFR6</accession>
<sequence>MSFYLNCGNIANFNRNCQFPLQDCINRRILLWNGPNCESTAFDNSKMLFGGDPLPARIKFSNDSKIPRTPIFVITNVFLTMRHLIIECSNTNVKVQFLKKCTKLILGGWRGPYF</sequence>
<evidence type="ECO:0000259" key="1">
    <source>
        <dbReference type="Pfam" id="PF01057"/>
    </source>
</evidence>
<protein>
    <submittedName>
        <fullName evidence="3">Non-capsid protein NS-1</fullName>
    </submittedName>
</protein>
<dbReference type="GO" id="GO:0019079">
    <property type="term" value="P:viral genome replication"/>
    <property type="evidence" value="ECO:0007669"/>
    <property type="project" value="InterPro"/>
</dbReference>
<evidence type="ECO:0000313" key="2">
    <source>
        <dbReference type="EMBL" id="JAF97978.1"/>
    </source>
</evidence>
<dbReference type="AlphaFoldDB" id="A0A0A9YFR6"/>
<dbReference type="InterPro" id="IPR001257">
    <property type="entry name" value="Parvovirus_NS1_helicase"/>
</dbReference>
<dbReference type="EMBL" id="GBHO01015249">
    <property type="protein sequence ID" value="JAG28355.1"/>
    <property type="molecule type" value="Transcribed_RNA"/>
</dbReference>
<reference evidence="3" key="1">
    <citation type="journal article" date="2014" name="PLoS ONE">
        <title>Transcriptome-Based Identification of ABC Transporters in the Western Tarnished Plant Bug Lygus hesperus.</title>
        <authorList>
            <person name="Hull J.J."/>
            <person name="Chaney K."/>
            <person name="Geib S.M."/>
            <person name="Fabrick J.A."/>
            <person name="Brent C.S."/>
            <person name="Walsh D."/>
            <person name="Lavine L.C."/>
        </authorList>
    </citation>
    <scope>NUCLEOTIDE SEQUENCE</scope>
</reference>
<gene>
    <name evidence="3" type="primary">NS1_5</name>
    <name evidence="2" type="synonym">NS1_4</name>
    <name evidence="2" type="ORF">CM83_72401</name>
    <name evidence="3" type="ORF">CM83_72408</name>
</gene>
<reference evidence="3" key="2">
    <citation type="submission" date="2014-07" db="EMBL/GenBank/DDBJ databases">
        <authorList>
            <person name="Hull J."/>
        </authorList>
    </citation>
    <scope>NUCLEOTIDE SEQUENCE</scope>
</reference>
<proteinExistence type="predicted"/>
<feature type="domain" description="Parvovirus non-structural protein 1 helicase" evidence="1">
    <location>
        <begin position="14"/>
        <end position="81"/>
    </location>
</feature>
<dbReference type="InterPro" id="IPR027417">
    <property type="entry name" value="P-loop_NTPase"/>
</dbReference>